<proteinExistence type="predicted"/>
<dbReference type="AlphaFoldDB" id="A0A8H3FVK9"/>
<protein>
    <submittedName>
        <fullName evidence="3">Uncharacterized protein</fullName>
    </submittedName>
</protein>
<feature type="compositionally biased region" description="Low complexity" evidence="1">
    <location>
        <begin position="140"/>
        <end position="151"/>
    </location>
</feature>
<keyword evidence="4" id="KW-1185">Reference proteome</keyword>
<reference evidence="3" key="1">
    <citation type="submission" date="2021-03" db="EMBL/GenBank/DDBJ databases">
        <authorList>
            <person name="Tagirdzhanova G."/>
        </authorList>
    </citation>
    <scope>NUCLEOTIDE SEQUENCE</scope>
</reference>
<sequence>MPSFLGKLIPTAGTLLLAPVLSFLCLVLFPVAVITTYVAFVALAVRAALVHTQVIAAIIRRQLGLDDDYTNTSAWAPRLEKVELKGRPIQRTSSRKSFNDGHVQYASLPRLPPMESLASLARTITTDIDPLLQQEDGTISSASSTASPLSAENSRPESTHSSFMARDYEGVGGWFALPASSTSKPEMASGNLEWLVMNARLELPNADPSSSTRPRTPEERNRSSSISGRSHRSMVSLSRRNHQRTATTGSTEMIFTDEASPIEPALAGKSDSLGRSKSGILVQPDADKSDGLIVADKQGKYKSMVSLSEKGSRLAYKLAGWRSLGLKKKAKNESLSSPEESASEESKNQNKAMTKLSDPSTSTPVNSGPGSVEDAETGGGLTMWIDP</sequence>
<accession>A0A8H3FVK9</accession>
<evidence type="ECO:0000256" key="2">
    <source>
        <dbReference type="SAM" id="Phobius"/>
    </source>
</evidence>
<feature type="compositionally biased region" description="Polar residues" evidence="1">
    <location>
        <begin position="244"/>
        <end position="253"/>
    </location>
</feature>
<feature type="transmembrane region" description="Helical" evidence="2">
    <location>
        <begin position="12"/>
        <end position="31"/>
    </location>
</feature>
<comment type="caution">
    <text evidence="3">The sequence shown here is derived from an EMBL/GenBank/DDBJ whole genome shotgun (WGS) entry which is preliminary data.</text>
</comment>
<keyword evidence="2" id="KW-0472">Membrane</keyword>
<evidence type="ECO:0000256" key="1">
    <source>
        <dbReference type="SAM" id="MobiDB-lite"/>
    </source>
</evidence>
<keyword evidence="2" id="KW-1133">Transmembrane helix</keyword>
<name>A0A8H3FVK9_9LECA</name>
<keyword evidence="2" id="KW-0812">Transmembrane</keyword>
<feature type="region of interest" description="Disordered" evidence="1">
    <location>
        <begin position="138"/>
        <end position="160"/>
    </location>
</feature>
<feature type="compositionally biased region" description="Polar residues" evidence="1">
    <location>
        <begin position="349"/>
        <end position="369"/>
    </location>
</feature>
<feature type="compositionally biased region" description="Low complexity" evidence="1">
    <location>
        <begin position="223"/>
        <end position="236"/>
    </location>
</feature>
<organism evidence="3 4">
    <name type="scientific">Gomphillus americanus</name>
    <dbReference type="NCBI Taxonomy" id="1940652"/>
    <lineage>
        <taxon>Eukaryota</taxon>
        <taxon>Fungi</taxon>
        <taxon>Dikarya</taxon>
        <taxon>Ascomycota</taxon>
        <taxon>Pezizomycotina</taxon>
        <taxon>Lecanoromycetes</taxon>
        <taxon>OSLEUM clade</taxon>
        <taxon>Ostropomycetidae</taxon>
        <taxon>Ostropales</taxon>
        <taxon>Graphidaceae</taxon>
        <taxon>Gomphilloideae</taxon>
        <taxon>Gomphillus</taxon>
    </lineage>
</organism>
<gene>
    <name evidence="3" type="ORF">GOMPHAMPRED_005554</name>
</gene>
<dbReference type="EMBL" id="CAJPDQ010000034">
    <property type="protein sequence ID" value="CAF9930059.1"/>
    <property type="molecule type" value="Genomic_DNA"/>
</dbReference>
<dbReference type="Proteomes" id="UP000664169">
    <property type="component" value="Unassembled WGS sequence"/>
</dbReference>
<feature type="region of interest" description="Disordered" evidence="1">
    <location>
        <begin position="327"/>
        <end position="387"/>
    </location>
</feature>
<evidence type="ECO:0000313" key="4">
    <source>
        <dbReference type="Proteomes" id="UP000664169"/>
    </source>
</evidence>
<evidence type="ECO:0000313" key="3">
    <source>
        <dbReference type="EMBL" id="CAF9930059.1"/>
    </source>
</evidence>
<feature type="transmembrane region" description="Helical" evidence="2">
    <location>
        <begin position="37"/>
        <end position="59"/>
    </location>
</feature>
<dbReference type="OrthoDB" id="4492972at2759"/>
<feature type="region of interest" description="Disordered" evidence="1">
    <location>
        <begin position="203"/>
        <end position="259"/>
    </location>
</feature>